<keyword evidence="3" id="KW-1185">Reference proteome</keyword>
<feature type="compositionally biased region" description="Basic and acidic residues" evidence="1">
    <location>
        <begin position="155"/>
        <end position="165"/>
    </location>
</feature>
<evidence type="ECO:0000256" key="1">
    <source>
        <dbReference type="SAM" id="MobiDB-lite"/>
    </source>
</evidence>
<evidence type="ECO:0000313" key="2">
    <source>
        <dbReference type="EMBL" id="KAA8494095.1"/>
    </source>
</evidence>
<comment type="caution">
    <text evidence="2">The sequence shown here is derived from an EMBL/GenBank/DDBJ whole genome shotgun (WGS) entry which is preliminary data.</text>
</comment>
<name>A0A5J4YS78_PORPP</name>
<sequence>MDMSGAAAAEVLPVDAKVDELVERVVLGCLHSSGTGALGSARQRGYLRGWEQGWLDAMREMEVMRAEDAQVGERGAEDLDTQEEEEEEEAQDADEQREWVEWFRAVRAKRGGRPPTAMSARAAAAPSLVTMRDVTVQPRPVPAHHLSQPQTTRQSQDDRRVQSTT</sequence>
<reference evidence="3" key="1">
    <citation type="journal article" date="2019" name="Nat. Commun.">
        <title>Expansion of phycobilisome linker gene families in mesophilic red algae.</title>
        <authorList>
            <person name="Lee J."/>
            <person name="Kim D."/>
            <person name="Bhattacharya D."/>
            <person name="Yoon H.S."/>
        </authorList>
    </citation>
    <scope>NUCLEOTIDE SEQUENCE [LARGE SCALE GENOMIC DNA]</scope>
    <source>
        <strain evidence="3">CCMP 1328</strain>
    </source>
</reference>
<dbReference type="AlphaFoldDB" id="A0A5J4YS78"/>
<feature type="region of interest" description="Disordered" evidence="1">
    <location>
        <begin position="67"/>
        <end position="165"/>
    </location>
</feature>
<protein>
    <submittedName>
        <fullName evidence="2">Uncharacterized protein</fullName>
    </submittedName>
</protein>
<feature type="compositionally biased region" description="Low complexity" evidence="1">
    <location>
        <begin position="113"/>
        <end position="127"/>
    </location>
</feature>
<gene>
    <name evidence="2" type="ORF">FVE85_4070</name>
</gene>
<proteinExistence type="predicted"/>
<evidence type="ECO:0000313" key="3">
    <source>
        <dbReference type="Proteomes" id="UP000324585"/>
    </source>
</evidence>
<feature type="compositionally biased region" description="Acidic residues" evidence="1">
    <location>
        <begin position="78"/>
        <end position="93"/>
    </location>
</feature>
<dbReference type="Proteomes" id="UP000324585">
    <property type="component" value="Unassembled WGS sequence"/>
</dbReference>
<accession>A0A5J4YS78</accession>
<dbReference type="EMBL" id="VRMN01000005">
    <property type="protein sequence ID" value="KAA8494095.1"/>
    <property type="molecule type" value="Genomic_DNA"/>
</dbReference>
<organism evidence="2 3">
    <name type="scientific">Porphyridium purpureum</name>
    <name type="common">Red alga</name>
    <name type="synonym">Porphyridium cruentum</name>
    <dbReference type="NCBI Taxonomy" id="35688"/>
    <lineage>
        <taxon>Eukaryota</taxon>
        <taxon>Rhodophyta</taxon>
        <taxon>Bangiophyceae</taxon>
        <taxon>Porphyridiales</taxon>
        <taxon>Porphyridiaceae</taxon>
        <taxon>Porphyridium</taxon>
    </lineage>
</organism>